<dbReference type="Proteomes" id="UP001159042">
    <property type="component" value="Unassembled WGS sequence"/>
</dbReference>
<evidence type="ECO:0000313" key="3">
    <source>
        <dbReference type="Proteomes" id="UP001159042"/>
    </source>
</evidence>
<dbReference type="AlphaFoldDB" id="A0AAV8VGP9"/>
<feature type="domain" description="Transposase Tc1-like" evidence="1">
    <location>
        <begin position="191"/>
        <end position="258"/>
    </location>
</feature>
<gene>
    <name evidence="2" type="ORF">NQ315_013981</name>
</gene>
<dbReference type="Pfam" id="PF01498">
    <property type="entry name" value="HTH_Tnp_Tc3_2"/>
    <property type="match status" value="1"/>
</dbReference>
<dbReference type="PANTHER" id="PTHR47326:SF1">
    <property type="entry name" value="HTH PSQ-TYPE DOMAIN-CONTAINING PROTEIN"/>
    <property type="match status" value="1"/>
</dbReference>
<reference evidence="2 3" key="1">
    <citation type="journal article" date="2023" name="Insect Mol. Biol.">
        <title>Genome sequencing provides insights into the evolution of gene families encoding plant cell wall-degrading enzymes in longhorned beetles.</title>
        <authorList>
            <person name="Shin N.R."/>
            <person name="Okamura Y."/>
            <person name="Kirsch R."/>
            <person name="Pauchet Y."/>
        </authorList>
    </citation>
    <scope>NUCLEOTIDE SEQUENCE [LARGE SCALE GENOMIC DNA]</scope>
    <source>
        <strain evidence="2">EAD_L_NR</strain>
    </source>
</reference>
<dbReference type="EMBL" id="JANEYG010000091">
    <property type="protein sequence ID" value="KAJ8913576.1"/>
    <property type="molecule type" value="Genomic_DNA"/>
</dbReference>
<evidence type="ECO:0000313" key="2">
    <source>
        <dbReference type="EMBL" id="KAJ8913576.1"/>
    </source>
</evidence>
<organism evidence="2 3">
    <name type="scientific">Exocentrus adspersus</name>
    <dbReference type="NCBI Taxonomy" id="1586481"/>
    <lineage>
        <taxon>Eukaryota</taxon>
        <taxon>Metazoa</taxon>
        <taxon>Ecdysozoa</taxon>
        <taxon>Arthropoda</taxon>
        <taxon>Hexapoda</taxon>
        <taxon>Insecta</taxon>
        <taxon>Pterygota</taxon>
        <taxon>Neoptera</taxon>
        <taxon>Endopterygota</taxon>
        <taxon>Coleoptera</taxon>
        <taxon>Polyphaga</taxon>
        <taxon>Cucujiformia</taxon>
        <taxon>Chrysomeloidea</taxon>
        <taxon>Cerambycidae</taxon>
        <taxon>Lamiinae</taxon>
        <taxon>Acanthocinini</taxon>
        <taxon>Exocentrus</taxon>
    </lineage>
</organism>
<sequence length="370" mass="42556">MSEIIELGQADPLEKKEDTEGVNAIPKYCYLHVTRLSPDTKAEALLKFLVLYPFISIHREVNNKIIFSENINSNMYSKNASLPDNDDSRRSSSSMIPVGLLYRLCHDQFSLEQFVGPDLFNENILKVLSLPVIPEVDQLQAQKVRAIAKLEENWSLSEIARDLNKRWQEEQRLQRPVRQGVGKVSNNEEDNALVEYIRQNPFQTAVKAREQTLFPGSVITARRRLKQSGLKNCAAVSKTFLSNDHKQRRIQFANAFLNRGHEFWNNVIFSDEKTFQSCNSGRLRVYRPRNTRFEERYALPNASSGRFSVNVWGWISVEGPGVCWQIDGRLIGENYVNILDNVMLPSVQPIFLDNFVFQHDNSPVHASREQ</sequence>
<evidence type="ECO:0000259" key="1">
    <source>
        <dbReference type="Pfam" id="PF01498"/>
    </source>
</evidence>
<dbReference type="PANTHER" id="PTHR47326">
    <property type="entry name" value="TRANSPOSABLE ELEMENT TC3 TRANSPOSASE-LIKE PROTEIN"/>
    <property type="match status" value="1"/>
</dbReference>
<dbReference type="InterPro" id="IPR002492">
    <property type="entry name" value="Transposase_Tc1-like"/>
</dbReference>
<dbReference type="GO" id="GO:0006313">
    <property type="term" value="P:DNA transposition"/>
    <property type="evidence" value="ECO:0007669"/>
    <property type="project" value="InterPro"/>
</dbReference>
<dbReference type="InterPro" id="IPR036397">
    <property type="entry name" value="RNaseH_sf"/>
</dbReference>
<protein>
    <recommendedName>
        <fullName evidence="1">Transposase Tc1-like domain-containing protein</fullName>
    </recommendedName>
</protein>
<comment type="caution">
    <text evidence="2">The sequence shown here is derived from an EMBL/GenBank/DDBJ whole genome shotgun (WGS) entry which is preliminary data.</text>
</comment>
<accession>A0AAV8VGP9</accession>
<name>A0AAV8VGP9_9CUCU</name>
<dbReference type="GO" id="GO:0015074">
    <property type="term" value="P:DNA integration"/>
    <property type="evidence" value="ECO:0007669"/>
    <property type="project" value="InterPro"/>
</dbReference>
<dbReference type="GO" id="GO:0003677">
    <property type="term" value="F:DNA binding"/>
    <property type="evidence" value="ECO:0007669"/>
    <property type="project" value="InterPro"/>
</dbReference>
<proteinExistence type="predicted"/>
<keyword evidence="3" id="KW-1185">Reference proteome</keyword>
<dbReference type="Gene3D" id="3.30.420.10">
    <property type="entry name" value="Ribonuclease H-like superfamily/Ribonuclease H"/>
    <property type="match status" value="1"/>
</dbReference>